<dbReference type="InterPro" id="IPR039697">
    <property type="entry name" value="Alcohol_dehydrogenase_Fe"/>
</dbReference>
<dbReference type="GO" id="GO:0046872">
    <property type="term" value="F:metal ion binding"/>
    <property type="evidence" value="ECO:0007669"/>
    <property type="project" value="InterPro"/>
</dbReference>
<dbReference type="AlphaFoldDB" id="A0A3N2DQG5"/>
<keyword evidence="1" id="KW-0560">Oxidoreductase</keyword>
<keyword evidence="5" id="KW-1185">Reference proteome</keyword>
<comment type="caution">
    <text evidence="4">The sequence shown here is derived from an EMBL/GenBank/DDBJ whole genome shotgun (WGS) entry which is preliminary data.</text>
</comment>
<evidence type="ECO:0000259" key="3">
    <source>
        <dbReference type="Pfam" id="PF25137"/>
    </source>
</evidence>
<dbReference type="InterPro" id="IPR035873">
    <property type="entry name" value="PhpC"/>
</dbReference>
<dbReference type="Pfam" id="PF00465">
    <property type="entry name" value="Fe-ADH"/>
    <property type="match status" value="1"/>
</dbReference>
<proteinExistence type="predicted"/>
<dbReference type="RefSeq" id="WP_123712804.1">
    <property type="nucleotide sequence ID" value="NZ_RKHR01000004.1"/>
</dbReference>
<protein>
    <submittedName>
        <fullName evidence="4">Alcohol dehydrogenase</fullName>
    </submittedName>
</protein>
<dbReference type="PANTHER" id="PTHR11496:SF83">
    <property type="entry name" value="HYDROXYACID-OXOACID TRANSHYDROGENASE, MITOCHONDRIAL"/>
    <property type="match status" value="1"/>
</dbReference>
<evidence type="ECO:0000259" key="2">
    <source>
        <dbReference type="Pfam" id="PF00465"/>
    </source>
</evidence>
<organism evidence="4 5">
    <name type="scientific">Sinobacterium caligoides</name>
    <dbReference type="NCBI Taxonomy" id="933926"/>
    <lineage>
        <taxon>Bacteria</taxon>
        <taxon>Pseudomonadati</taxon>
        <taxon>Pseudomonadota</taxon>
        <taxon>Gammaproteobacteria</taxon>
        <taxon>Cellvibrionales</taxon>
        <taxon>Spongiibacteraceae</taxon>
        <taxon>Sinobacterium</taxon>
    </lineage>
</organism>
<dbReference type="GO" id="GO:0017000">
    <property type="term" value="P:antibiotic biosynthetic process"/>
    <property type="evidence" value="ECO:0007669"/>
    <property type="project" value="InterPro"/>
</dbReference>
<dbReference type="InterPro" id="IPR018211">
    <property type="entry name" value="ADH_Fe_CS"/>
</dbReference>
<dbReference type="PROSITE" id="PS00913">
    <property type="entry name" value="ADH_IRON_1"/>
    <property type="match status" value="1"/>
</dbReference>
<dbReference type="InterPro" id="IPR001670">
    <property type="entry name" value="ADH_Fe/GldA"/>
</dbReference>
<dbReference type="Pfam" id="PF25137">
    <property type="entry name" value="ADH_Fe_C"/>
    <property type="match status" value="1"/>
</dbReference>
<feature type="domain" description="Alcohol dehydrogenase iron-type/glycerol dehydrogenase GldA" evidence="2">
    <location>
        <begin position="7"/>
        <end position="172"/>
    </location>
</feature>
<dbReference type="Proteomes" id="UP000275394">
    <property type="component" value="Unassembled WGS sequence"/>
</dbReference>
<dbReference type="Gene3D" id="1.20.1090.10">
    <property type="entry name" value="Dehydroquinate synthase-like - alpha domain"/>
    <property type="match status" value="1"/>
</dbReference>
<dbReference type="OrthoDB" id="9815791at2"/>
<evidence type="ECO:0000256" key="1">
    <source>
        <dbReference type="ARBA" id="ARBA00023002"/>
    </source>
</evidence>
<feature type="domain" description="Fe-containing alcohol dehydrogenase-like C-terminal" evidence="3">
    <location>
        <begin position="183"/>
        <end position="344"/>
    </location>
</feature>
<gene>
    <name evidence="4" type="ORF">EDC56_2519</name>
</gene>
<dbReference type="InterPro" id="IPR056798">
    <property type="entry name" value="ADH_Fe_C"/>
</dbReference>
<accession>A0A3N2DQG5</accession>
<dbReference type="EMBL" id="RKHR01000004">
    <property type="protein sequence ID" value="ROS02068.1"/>
    <property type="molecule type" value="Genomic_DNA"/>
</dbReference>
<dbReference type="CDD" id="cd08182">
    <property type="entry name" value="HEPD"/>
    <property type="match status" value="1"/>
</dbReference>
<dbReference type="SUPFAM" id="SSF56796">
    <property type="entry name" value="Dehydroquinate synthase-like"/>
    <property type="match status" value="1"/>
</dbReference>
<evidence type="ECO:0000313" key="4">
    <source>
        <dbReference type="EMBL" id="ROS02068.1"/>
    </source>
</evidence>
<reference evidence="4 5" key="1">
    <citation type="submission" date="2018-11" db="EMBL/GenBank/DDBJ databases">
        <title>Genomic Encyclopedia of Type Strains, Phase IV (KMG-IV): sequencing the most valuable type-strain genomes for metagenomic binning, comparative biology and taxonomic classification.</title>
        <authorList>
            <person name="Goeker M."/>
        </authorList>
    </citation>
    <scope>NUCLEOTIDE SEQUENCE [LARGE SCALE GENOMIC DNA]</scope>
    <source>
        <strain evidence="4 5">DSM 100316</strain>
    </source>
</reference>
<name>A0A3N2DQG5_9GAMM</name>
<dbReference type="PANTHER" id="PTHR11496">
    <property type="entry name" value="ALCOHOL DEHYDROGENASE"/>
    <property type="match status" value="1"/>
</dbReference>
<evidence type="ECO:0000313" key="5">
    <source>
        <dbReference type="Proteomes" id="UP000275394"/>
    </source>
</evidence>
<sequence>MWSYSNPVSIHAGDGALSALKKLLGNNSYGIVTYRSAYFSSLCDELTEIIGRPPLHIVDGVEENPSVNNLRQLCDEIASLEHKPQMMIALGGGSAIDSCKVLCAGGGDFDKVYNFIRGSGSIDQAIEFICIPTTAGTGSEVTCWATVWDPENDKKYSLSDASLYPVAAILEPRLTHTLPLTVTVSSGLDALSHAMESLWNVHRNPLSRLYAEEAIRELICYLPRLANDINNQEARERVQQASMLAGLAFSNTKTSIAHSISYAVTLEKGLAHGLACSFTLPTLLRANVDDPFIRLSIEKAFLLPCEEAAEQLENMLQQLGISTLPSSYGYRQDEWQALVDNAIAGERGKNYSGDSAQLKSHFDFIYQQTDSAQCL</sequence>
<dbReference type="GO" id="GO:0004022">
    <property type="term" value="F:alcohol dehydrogenase (NAD+) activity"/>
    <property type="evidence" value="ECO:0007669"/>
    <property type="project" value="TreeGrafter"/>
</dbReference>
<dbReference type="Gene3D" id="3.40.50.1970">
    <property type="match status" value="1"/>
</dbReference>